<sequence>MTEPVAKPVITQPIITQPIITQAMIDAFDEYTHLTLDRRRFMEQLTRLAGSGAAAAAIAPMLAANSAKAAIVAEDDPRVKGEDITYPGSSGEMKAYLVKPADQSSKAGTVIVIHENRGLNPHIRDVARRVALEGFVALAPDFLSPLGGTPADEDKARDMFAELDAAQVAADGVAAVAYLKGLKDGNGKVGAVGFCWGGGTVNALAVNAPDLNAGVAYYGMQPKAEDVPKIKAALLLHYAGLDERIDAGIDAYKKALDAAHVEYTVYVYDGVNHAFNNDTSAARYDKKAADLAWGRTIAFLKQKLA</sequence>
<proteinExistence type="predicted"/>
<dbReference type="GO" id="GO:0016787">
    <property type="term" value="F:hydrolase activity"/>
    <property type="evidence" value="ECO:0007669"/>
    <property type="project" value="UniProtKB-KW"/>
</dbReference>
<protein>
    <submittedName>
        <fullName evidence="2">Dienelactone hydrolase family protein</fullName>
        <ecNumber evidence="2">3.1.-.-</ecNumber>
    </submittedName>
</protein>
<dbReference type="Proteomes" id="UP001271780">
    <property type="component" value="Unassembled WGS sequence"/>
</dbReference>
<dbReference type="InterPro" id="IPR051049">
    <property type="entry name" value="Dienelactone_hydrolase-like"/>
</dbReference>
<gene>
    <name evidence="2" type="ORF">RFM27_17525</name>
</gene>
<dbReference type="InterPro" id="IPR029058">
    <property type="entry name" value="AB_hydrolase_fold"/>
</dbReference>
<dbReference type="SUPFAM" id="SSF53474">
    <property type="entry name" value="alpha/beta-Hydrolases"/>
    <property type="match status" value="1"/>
</dbReference>
<dbReference type="EMBL" id="JAVIIZ010000010">
    <property type="protein sequence ID" value="MDX8473882.1"/>
    <property type="molecule type" value="Genomic_DNA"/>
</dbReference>
<feature type="domain" description="Dienelactone hydrolase" evidence="1">
    <location>
        <begin position="93"/>
        <end position="303"/>
    </location>
</feature>
<organism evidence="2 3">
    <name type="scientific">Mesorhizobium dulcispinae</name>
    <dbReference type="NCBI Taxonomy" id="3072316"/>
    <lineage>
        <taxon>Bacteria</taxon>
        <taxon>Pseudomonadati</taxon>
        <taxon>Pseudomonadota</taxon>
        <taxon>Alphaproteobacteria</taxon>
        <taxon>Hyphomicrobiales</taxon>
        <taxon>Phyllobacteriaceae</taxon>
        <taxon>Mesorhizobium</taxon>
    </lineage>
</organism>
<evidence type="ECO:0000259" key="1">
    <source>
        <dbReference type="Pfam" id="PF01738"/>
    </source>
</evidence>
<dbReference type="PANTHER" id="PTHR46623:SF6">
    <property type="entry name" value="ALPHA_BETA-HYDROLASES SUPERFAMILY PROTEIN"/>
    <property type="match status" value="1"/>
</dbReference>
<dbReference type="PROSITE" id="PS51318">
    <property type="entry name" value="TAT"/>
    <property type="match status" value="1"/>
</dbReference>
<dbReference type="PANTHER" id="PTHR46623">
    <property type="entry name" value="CARBOXYMETHYLENEBUTENOLIDASE-RELATED"/>
    <property type="match status" value="1"/>
</dbReference>
<reference evidence="2 3" key="1">
    <citation type="submission" date="2023-08" db="EMBL/GenBank/DDBJ databases">
        <title>Implementing the SeqCode for naming new Mesorhizobium species isolated from Vachellia karroo root nodules.</title>
        <authorList>
            <person name="Van Lill M."/>
        </authorList>
    </citation>
    <scope>NUCLEOTIDE SEQUENCE [LARGE SCALE GENOMIC DNA]</scope>
    <source>
        <strain evidence="2 3">VK23A</strain>
    </source>
</reference>
<evidence type="ECO:0000313" key="2">
    <source>
        <dbReference type="EMBL" id="MDX8473882.1"/>
    </source>
</evidence>
<keyword evidence="3" id="KW-1185">Reference proteome</keyword>
<dbReference type="RefSeq" id="WP_320317277.1">
    <property type="nucleotide sequence ID" value="NZ_JAVIIX010000009.1"/>
</dbReference>
<dbReference type="InterPro" id="IPR006311">
    <property type="entry name" value="TAT_signal"/>
</dbReference>
<dbReference type="Pfam" id="PF01738">
    <property type="entry name" value="DLH"/>
    <property type="match status" value="1"/>
</dbReference>
<dbReference type="InterPro" id="IPR002925">
    <property type="entry name" value="Dienelactn_hydro"/>
</dbReference>
<name>A0ABU4XGJ6_9HYPH</name>
<dbReference type="EC" id="3.1.-.-" evidence="2"/>
<dbReference type="Gene3D" id="3.40.50.1820">
    <property type="entry name" value="alpha/beta hydrolase"/>
    <property type="match status" value="1"/>
</dbReference>
<evidence type="ECO:0000313" key="3">
    <source>
        <dbReference type="Proteomes" id="UP001271780"/>
    </source>
</evidence>
<keyword evidence="2" id="KW-0378">Hydrolase</keyword>
<accession>A0ABU4XGJ6</accession>
<comment type="caution">
    <text evidence="2">The sequence shown here is derived from an EMBL/GenBank/DDBJ whole genome shotgun (WGS) entry which is preliminary data.</text>
</comment>